<protein>
    <submittedName>
        <fullName evidence="10">GH43_32 / GH43 / GH43_33 / GH43_30 / GH43 _3 / GH43_31 / GH43_8 / GH43_5 / GH43_34 / GH43_4 / G H43_26 / GH43_17 / GH43_9 / GH43_1 / GH43_10 / GH4 3_6 / GH43_28 / GH43_27 / GH43_12 / GH43_29</fullName>
    </submittedName>
</protein>
<evidence type="ECO:0000256" key="6">
    <source>
        <dbReference type="PIRSR" id="PIRSR606710-1"/>
    </source>
</evidence>
<dbReference type="Gene3D" id="2.115.10.20">
    <property type="entry name" value="Glycosyl hydrolase domain, family 43"/>
    <property type="match status" value="1"/>
</dbReference>
<evidence type="ECO:0000256" key="8">
    <source>
        <dbReference type="RuleBase" id="RU361187"/>
    </source>
</evidence>
<comment type="similarity">
    <text evidence="1 8">Belongs to the glycosyl hydrolase 43 family.</text>
</comment>
<dbReference type="Pfam" id="PF04616">
    <property type="entry name" value="Glyco_hydro_43"/>
    <property type="match status" value="1"/>
</dbReference>
<dbReference type="SUPFAM" id="SSF75005">
    <property type="entry name" value="Arabinanase/levansucrase/invertase"/>
    <property type="match status" value="1"/>
</dbReference>
<keyword evidence="4" id="KW-0119">Carbohydrate metabolism</keyword>
<dbReference type="InterPro" id="IPR006710">
    <property type="entry name" value="Glyco_hydro_43"/>
</dbReference>
<dbReference type="CDD" id="cd08991">
    <property type="entry name" value="GH43_HoAraf43-like"/>
    <property type="match status" value="1"/>
</dbReference>
<evidence type="ECO:0000256" key="9">
    <source>
        <dbReference type="SAM" id="MobiDB-lite"/>
    </source>
</evidence>
<keyword evidence="2" id="KW-0858">Xylan degradation</keyword>
<dbReference type="GO" id="GO:0045493">
    <property type="term" value="P:xylan catabolic process"/>
    <property type="evidence" value="ECO:0007669"/>
    <property type="project" value="UniProtKB-KW"/>
</dbReference>
<keyword evidence="5 8" id="KW-0326">Glycosidase</keyword>
<organism evidence="10">
    <name type="scientific">uncultured Truepera sp</name>
    <dbReference type="NCBI Taxonomy" id="543023"/>
    <lineage>
        <taxon>Bacteria</taxon>
        <taxon>Thermotogati</taxon>
        <taxon>Deinococcota</taxon>
        <taxon>Deinococci</taxon>
        <taxon>Trueperales</taxon>
        <taxon>Trueperaceae</taxon>
        <taxon>Truepera</taxon>
        <taxon>environmental samples</taxon>
    </lineage>
</organism>
<feature type="site" description="Important for catalytic activity, responsible for pKa modulation of the active site Glu and correct orientation of both the proton donor and substrate" evidence="7">
    <location>
        <position position="127"/>
    </location>
</feature>
<feature type="active site" description="Proton acceptor" evidence="6">
    <location>
        <position position="17"/>
    </location>
</feature>
<evidence type="ECO:0000256" key="4">
    <source>
        <dbReference type="ARBA" id="ARBA00023277"/>
    </source>
</evidence>
<evidence type="ECO:0000256" key="3">
    <source>
        <dbReference type="ARBA" id="ARBA00022801"/>
    </source>
</evidence>
<dbReference type="InterPro" id="IPR023296">
    <property type="entry name" value="Glyco_hydro_beta-prop_sf"/>
</dbReference>
<dbReference type="AlphaFoldDB" id="A0A6J4ULC2"/>
<keyword evidence="3 8" id="KW-0378">Hydrolase</keyword>
<dbReference type="PANTHER" id="PTHR43772:SF2">
    <property type="entry name" value="PUTATIVE (AFU_ORTHOLOGUE AFUA_2G04480)-RELATED"/>
    <property type="match status" value="1"/>
</dbReference>
<reference evidence="10" key="1">
    <citation type="submission" date="2020-02" db="EMBL/GenBank/DDBJ databases">
        <authorList>
            <person name="Meier V. D."/>
        </authorList>
    </citation>
    <scope>NUCLEOTIDE SEQUENCE</scope>
    <source>
        <strain evidence="10">AVDCRST_MAG86</strain>
    </source>
</reference>
<accession>A0A6J4ULC2</accession>
<dbReference type="PANTHER" id="PTHR43772">
    <property type="entry name" value="ENDO-1,4-BETA-XYLANASE"/>
    <property type="match status" value="1"/>
</dbReference>
<evidence type="ECO:0000256" key="1">
    <source>
        <dbReference type="ARBA" id="ARBA00009865"/>
    </source>
</evidence>
<keyword evidence="2" id="KW-0624">Polysaccharide degradation</keyword>
<dbReference type="GO" id="GO:0004553">
    <property type="term" value="F:hydrolase activity, hydrolyzing O-glycosyl compounds"/>
    <property type="evidence" value="ECO:0007669"/>
    <property type="project" value="InterPro"/>
</dbReference>
<feature type="region of interest" description="Disordered" evidence="9">
    <location>
        <begin position="300"/>
        <end position="324"/>
    </location>
</feature>
<sequence length="324" mass="36316">MTEPTYTNPIYAGYFADPFVLEHEGMYYAYGTSGRPTLGGRAFEVLRSPDLVSWTSLGSALEPPEGLHGRDFWAPEVAFHNGIFYLYYSAGVEDKGHQIRVASSKGPEGPFRDLGFVLTGDDPFTIDAHPFRDDDGRWYLFFARDFLDGERVGTALAVAPLVDMVRLEGPPRTVLRATADWQIFRRSREMYGAVYDWYTLEGPFVRKHGGRYYLFYSGGAWEEPNYGVSYAVAESPLGPYAEPRSDGPTLLRSYPRVVGPGHNSVIRGPDGEDYLVYHAWDPQKTGRRMCLDRLVWTSEGPRTVGPSTTPQPAPQVPGRGRFMS</sequence>
<dbReference type="EMBL" id="CADCWP010000001">
    <property type="protein sequence ID" value="CAA9552532.1"/>
    <property type="molecule type" value="Genomic_DNA"/>
</dbReference>
<dbReference type="InterPro" id="IPR052176">
    <property type="entry name" value="Glycosyl_Hydrlase_43_Enz"/>
</dbReference>
<evidence type="ECO:0000313" key="10">
    <source>
        <dbReference type="EMBL" id="CAA9552532.1"/>
    </source>
</evidence>
<name>A0A6J4ULC2_9DEIN</name>
<evidence type="ECO:0000256" key="5">
    <source>
        <dbReference type="ARBA" id="ARBA00023295"/>
    </source>
</evidence>
<feature type="active site" description="Proton donor" evidence="6">
    <location>
        <position position="201"/>
    </location>
</feature>
<evidence type="ECO:0000256" key="7">
    <source>
        <dbReference type="PIRSR" id="PIRSR606710-2"/>
    </source>
</evidence>
<proteinExistence type="inferred from homology"/>
<gene>
    <name evidence="10" type="ORF">AVDCRST_MAG86-1555</name>
</gene>
<evidence type="ECO:0000256" key="2">
    <source>
        <dbReference type="ARBA" id="ARBA00022651"/>
    </source>
</evidence>